<dbReference type="EC" id="4.1.1.15" evidence="3 10"/>
<accession>A0A2U3AMX7</accession>
<dbReference type="Gene3D" id="3.40.640.10">
    <property type="entry name" value="Type I PLP-dependent aspartate aminotransferase-like (Major domain)"/>
    <property type="match status" value="1"/>
</dbReference>
<dbReference type="GO" id="GO:0030170">
    <property type="term" value="F:pyridoxal phosphate binding"/>
    <property type="evidence" value="ECO:0007669"/>
    <property type="project" value="InterPro"/>
</dbReference>
<dbReference type="EMBL" id="QFVR01000006">
    <property type="protein sequence ID" value="PWI25877.1"/>
    <property type="molecule type" value="Genomic_DNA"/>
</dbReference>
<dbReference type="Pfam" id="PF00282">
    <property type="entry name" value="Pyridoxal_deC"/>
    <property type="match status" value="1"/>
</dbReference>
<dbReference type="Proteomes" id="UP000245938">
    <property type="component" value="Unassembled WGS sequence"/>
</dbReference>
<dbReference type="CDD" id="cd06450">
    <property type="entry name" value="DOPA_deC_like"/>
    <property type="match status" value="1"/>
</dbReference>
<dbReference type="GO" id="GO:0004058">
    <property type="term" value="F:aromatic-L-amino-acid decarboxylase activity"/>
    <property type="evidence" value="ECO:0007669"/>
    <property type="project" value="UniProtKB-ARBA"/>
</dbReference>
<gene>
    <name evidence="11" type="ORF">DEX24_06655</name>
</gene>
<dbReference type="AlphaFoldDB" id="A0A2U3AMX7"/>
<dbReference type="GO" id="GO:0005829">
    <property type="term" value="C:cytosol"/>
    <property type="evidence" value="ECO:0007669"/>
    <property type="project" value="TreeGrafter"/>
</dbReference>
<proteinExistence type="inferred from homology"/>
<reference evidence="11 12" key="1">
    <citation type="submission" date="2018-05" db="EMBL/GenBank/DDBJ databases">
        <title>Kurthia sibirica genome sequence.</title>
        <authorList>
            <person name="Maclea K.S."/>
            <person name="Goen A.E."/>
        </authorList>
    </citation>
    <scope>NUCLEOTIDE SEQUENCE [LARGE SCALE GENOMIC DNA]</scope>
    <source>
        <strain evidence="11 12">ATCC 49154</strain>
    </source>
</reference>
<dbReference type="Gene3D" id="4.10.280.50">
    <property type="match status" value="1"/>
</dbReference>
<dbReference type="PANTHER" id="PTHR43321">
    <property type="entry name" value="GLUTAMATE DECARBOXYLASE"/>
    <property type="match status" value="1"/>
</dbReference>
<comment type="caution">
    <text evidence="11">The sequence shown here is derived from an EMBL/GenBank/DDBJ whole genome shotgun (WGS) entry which is preliminary data.</text>
</comment>
<evidence type="ECO:0000256" key="10">
    <source>
        <dbReference type="RuleBase" id="RU361171"/>
    </source>
</evidence>
<dbReference type="NCBIfam" id="TIGR01788">
    <property type="entry name" value="Glu-decarb-GAD"/>
    <property type="match status" value="1"/>
</dbReference>
<dbReference type="GO" id="GO:0006538">
    <property type="term" value="P:L-glutamate catabolic process"/>
    <property type="evidence" value="ECO:0007669"/>
    <property type="project" value="TreeGrafter"/>
</dbReference>
<feature type="modified residue" description="N6-(pyridoxal phosphate)lysine" evidence="8">
    <location>
        <position position="273"/>
    </location>
</feature>
<dbReference type="GO" id="GO:0004351">
    <property type="term" value="F:glutamate decarboxylase activity"/>
    <property type="evidence" value="ECO:0007669"/>
    <property type="project" value="UniProtKB-EC"/>
</dbReference>
<dbReference type="InterPro" id="IPR015421">
    <property type="entry name" value="PyrdxlP-dep_Trfase_major"/>
</dbReference>
<evidence type="ECO:0000256" key="7">
    <source>
        <dbReference type="ARBA" id="ARBA00048868"/>
    </source>
</evidence>
<evidence type="ECO:0000256" key="2">
    <source>
        <dbReference type="ARBA" id="ARBA00009533"/>
    </source>
</evidence>
<protein>
    <recommendedName>
        <fullName evidence="3 10">Glutamate decarboxylase</fullName>
        <ecNumber evidence="3 10">4.1.1.15</ecNumber>
    </recommendedName>
</protein>
<evidence type="ECO:0000313" key="11">
    <source>
        <dbReference type="EMBL" id="PWI25877.1"/>
    </source>
</evidence>
<evidence type="ECO:0000256" key="3">
    <source>
        <dbReference type="ARBA" id="ARBA00012421"/>
    </source>
</evidence>
<dbReference type="PANTHER" id="PTHR43321:SF3">
    <property type="entry name" value="GLUTAMATE DECARBOXYLASE"/>
    <property type="match status" value="1"/>
</dbReference>
<dbReference type="Gene3D" id="3.90.1150.160">
    <property type="match status" value="1"/>
</dbReference>
<dbReference type="RefSeq" id="WP_109305633.1">
    <property type="nucleotide sequence ID" value="NZ_BJUF01000025.1"/>
</dbReference>
<organism evidence="11 12">
    <name type="scientific">Kurthia sibirica</name>
    <dbReference type="NCBI Taxonomy" id="202750"/>
    <lineage>
        <taxon>Bacteria</taxon>
        <taxon>Bacillati</taxon>
        <taxon>Bacillota</taxon>
        <taxon>Bacilli</taxon>
        <taxon>Bacillales</taxon>
        <taxon>Caryophanaceae</taxon>
        <taxon>Kurthia</taxon>
    </lineage>
</organism>
<dbReference type="InterPro" id="IPR010107">
    <property type="entry name" value="Glutamate_decarboxylase"/>
</dbReference>
<sequence>MSNKNTPDDIKPIFASLAAREDVVLKKIRKQPVEAKVAYRLIKDQLIDEGNARQNLATFCQTYMEPEATQLMSEIMEKNAIDKSEYPETARLEESCVNMIADLWSAPDVDEVMGTSTVGSSEACMLGGMAMKFRWRNLAKKRGLDLNAQKPNLVISSGFQVCWEKFCIYWDIEMREVPLDKKHLSIDTSKILDYVDDYTIGIVGILGITYTGKFDDIKTLDSIAEKYNKEHEHELVIHIDGASGGLFVPFVDPKLAWDFRLKNVVSINTSGHKYGLVYPGVGWILWRNKEYLPEELIFSVSYLGGDIPTMAINFSRSASQVVGQFYNFYRYGFDGYKEIHNNSKDAAMTIAKAVEKTGLFDIYNDGENLPIVCYSLKEDANVKWNLYELADRLQMRGWQIPAYPLPENLDNIVVQRFVCRADLGHNLVESLISDFHDCLEEVENARILYHDDEKPHVQGFIH</sequence>
<dbReference type="SUPFAM" id="SSF53383">
    <property type="entry name" value="PLP-dependent transferases"/>
    <property type="match status" value="1"/>
</dbReference>
<evidence type="ECO:0000256" key="6">
    <source>
        <dbReference type="ARBA" id="ARBA00023239"/>
    </source>
</evidence>
<evidence type="ECO:0000256" key="4">
    <source>
        <dbReference type="ARBA" id="ARBA00022793"/>
    </source>
</evidence>
<dbReference type="OrthoDB" id="9803665at2"/>
<comment type="similarity">
    <text evidence="2 9">Belongs to the group II decarboxylase family.</text>
</comment>
<name>A0A2U3AMX7_9BACL</name>
<comment type="catalytic activity">
    <reaction evidence="7 10">
        <text>L-glutamate + H(+) = 4-aminobutanoate + CO2</text>
        <dbReference type="Rhea" id="RHEA:17785"/>
        <dbReference type="ChEBI" id="CHEBI:15378"/>
        <dbReference type="ChEBI" id="CHEBI:16526"/>
        <dbReference type="ChEBI" id="CHEBI:29985"/>
        <dbReference type="ChEBI" id="CHEBI:59888"/>
        <dbReference type="EC" id="4.1.1.15"/>
    </reaction>
</comment>
<dbReference type="InterPro" id="IPR002129">
    <property type="entry name" value="PyrdxlP-dep_de-COase"/>
</dbReference>
<comment type="cofactor">
    <cofactor evidence="1 8 9">
        <name>pyridoxal 5'-phosphate</name>
        <dbReference type="ChEBI" id="CHEBI:597326"/>
    </cofactor>
</comment>
<evidence type="ECO:0000313" key="12">
    <source>
        <dbReference type="Proteomes" id="UP000245938"/>
    </source>
</evidence>
<dbReference type="InterPro" id="IPR015424">
    <property type="entry name" value="PyrdxlP-dep_Trfase"/>
</dbReference>
<keyword evidence="5 8" id="KW-0663">Pyridoxal phosphate</keyword>
<dbReference type="FunFam" id="3.40.640.10:FF:000017">
    <property type="entry name" value="Glutamate decarboxylase"/>
    <property type="match status" value="1"/>
</dbReference>
<keyword evidence="4 10" id="KW-0210">Decarboxylase</keyword>
<evidence type="ECO:0000256" key="8">
    <source>
        <dbReference type="PIRSR" id="PIRSR602129-50"/>
    </source>
</evidence>
<keyword evidence="6 9" id="KW-0456">Lyase</keyword>
<keyword evidence="12" id="KW-1185">Reference proteome</keyword>
<evidence type="ECO:0000256" key="1">
    <source>
        <dbReference type="ARBA" id="ARBA00001933"/>
    </source>
</evidence>
<evidence type="ECO:0000256" key="9">
    <source>
        <dbReference type="RuleBase" id="RU000382"/>
    </source>
</evidence>
<evidence type="ECO:0000256" key="5">
    <source>
        <dbReference type="ARBA" id="ARBA00022898"/>
    </source>
</evidence>